<dbReference type="PANTHER" id="PTHR11712">
    <property type="entry name" value="POLYKETIDE SYNTHASE-RELATED"/>
    <property type="match status" value="1"/>
</dbReference>
<dbReference type="FunFam" id="3.40.47.10:FF:000029">
    <property type="entry name" value="3-oxoacyl-[acyl-carrier-protein] synthase 1"/>
    <property type="match status" value="1"/>
</dbReference>
<evidence type="ECO:0000313" key="10">
    <source>
        <dbReference type="Proteomes" id="UP000317344"/>
    </source>
</evidence>
<gene>
    <name evidence="9" type="ORF">FO059_12230</name>
</gene>
<protein>
    <submittedName>
        <fullName evidence="9">Beta-ketoacyl-ACP synthase</fullName>
    </submittedName>
</protein>
<dbReference type="KEGG" id="toy:FO059_12230"/>
<keyword evidence="10" id="KW-1185">Reference proteome</keyword>
<sequence length="417" mass="43179">MTAAVTPTGLQLHPVVVTAMEVTSSVGADLESTWTGLLDGRSGIAALTDEWVERLDLPVRIAGRLAADPTESLKKVEKRRLDYIEQLALVLGRDVWDRAGNPDVEAERLGVAVGTGMGGIETLLENTRKLETDGYRKVSPIAVPAIMPNGPAATIGLEIGAKAGVHTPVSACASGSEAMAIAWRMIAMGEADVMVTGGVENRISALPIASFAMMRATSFRNDDPEAASRPFDRDRDGFVFGEAAAMLVLEREDHARARGATIHGRVLGAGTTSDGFHIVAPDPEGSGAARAMTKAIQYAGISPADVAHVNAHATSTSVGDLAEAKAIQAAVGGHPSVYAPKSALGHSIGAVGALEAALTVMSLREGVIPPTLNLENKDPEVDLDIVAGGPRQGTFDAAISNSFGFGGHNVSLAFGRA</sequence>
<keyword evidence="6" id="KW-0012">Acyltransferase</keyword>
<dbReference type="UniPathway" id="UPA00915"/>
<evidence type="ECO:0000256" key="7">
    <source>
        <dbReference type="RuleBase" id="RU003694"/>
    </source>
</evidence>
<dbReference type="GO" id="GO:0030497">
    <property type="term" value="P:fatty acid elongation"/>
    <property type="evidence" value="ECO:0007669"/>
    <property type="project" value="UniProtKB-ARBA"/>
</dbReference>
<dbReference type="NCBIfam" id="NF005916">
    <property type="entry name" value="PRK07910.1"/>
    <property type="match status" value="1"/>
</dbReference>
<evidence type="ECO:0000259" key="8">
    <source>
        <dbReference type="PROSITE" id="PS52004"/>
    </source>
</evidence>
<reference evidence="9 10" key="2">
    <citation type="submission" date="2019-07" db="EMBL/GenBank/DDBJ databases">
        <authorList>
            <person name="Huang Y."/>
        </authorList>
    </citation>
    <scope>NUCLEOTIDE SEQUENCE [LARGE SCALE GENOMIC DNA]</scope>
    <source>
        <strain evidence="9 10">HY188</strain>
    </source>
</reference>
<dbReference type="SUPFAM" id="SSF53901">
    <property type="entry name" value="Thiolase-like"/>
    <property type="match status" value="2"/>
</dbReference>
<keyword evidence="5" id="KW-0443">Lipid metabolism</keyword>
<dbReference type="InterPro" id="IPR014031">
    <property type="entry name" value="Ketoacyl_synth_C"/>
</dbReference>
<dbReference type="NCBIfam" id="NF005589">
    <property type="entry name" value="PRK07314.1"/>
    <property type="match status" value="1"/>
</dbReference>
<evidence type="ECO:0000256" key="1">
    <source>
        <dbReference type="ARBA" id="ARBA00004796"/>
    </source>
</evidence>
<evidence type="ECO:0000256" key="6">
    <source>
        <dbReference type="ARBA" id="ARBA00023315"/>
    </source>
</evidence>
<feature type="domain" description="Ketosynthase family 3 (KS3)" evidence="8">
    <location>
        <begin position="12"/>
        <end position="416"/>
    </location>
</feature>
<evidence type="ECO:0000256" key="2">
    <source>
        <dbReference type="ARBA" id="ARBA00008467"/>
    </source>
</evidence>
<accession>A0A516X4D9</accession>
<keyword evidence="4 7" id="KW-0808">Transferase</keyword>
<dbReference type="CDD" id="cd00834">
    <property type="entry name" value="KAS_I_II"/>
    <property type="match status" value="1"/>
</dbReference>
<evidence type="ECO:0000256" key="4">
    <source>
        <dbReference type="ARBA" id="ARBA00022679"/>
    </source>
</evidence>
<keyword evidence="3" id="KW-0444">Lipid biosynthesis</keyword>
<dbReference type="AlphaFoldDB" id="A0A516X4D9"/>
<dbReference type="Proteomes" id="UP000317344">
    <property type="component" value="Chromosome"/>
</dbReference>
<evidence type="ECO:0000256" key="5">
    <source>
        <dbReference type="ARBA" id="ARBA00023160"/>
    </source>
</evidence>
<dbReference type="InterPro" id="IPR020841">
    <property type="entry name" value="PKS_Beta-ketoAc_synthase_dom"/>
</dbReference>
<name>A0A516X4D9_9ACTN</name>
<proteinExistence type="inferred from homology"/>
<dbReference type="RefSeq" id="WP_143909122.1">
    <property type="nucleotide sequence ID" value="NZ_CP041765.1"/>
</dbReference>
<dbReference type="GO" id="GO:0004315">
    <property type="term" value="F:3-oxoacyl-[acyl-carrier-protein] synthase activity"/>
    <property type="evidence" value="ECO:0007669"/>
    <property type="project" value="TreeGrafter"/>
</dbReference>
<dbReference type="SMART" id="SM00825">
    <property type="entry name" value="PKS_KS"/>
    <property type="match status" value="1"/>
</dbReference>
<dbReference type="FunFam" id="3.40.47.10:FF:000018">
    <property type="entry name" value="3-oxoacyl-[acyl-carrier-protein] synthase 2"/>
    <property type="match status" value="1"/>
</dbReference>
<comment type="similarity">
    <text evidence="2 7">Belongs to the thiolase-like superfamily. Beta-ketoacyl-ACP synthases family.</text>
</comment>
<dbReference type="PROSITE" id="PS52004">
    <property type="entry name" value="KS3_2"/>
    <property type="match status" value="1"/>
</dbReference>
<dbReference type="Gene3D" id="3.40.47.10">
    <property type="match status" value="2"/>
</dbReference>
<keyword evidence="5" id="KW-0275">Fatty acid biosynthesis</keyword>
<dbReference type="InterPro" id="IPR016039">
    <property type="entry name" value="Thiolase-like"/>
</dbReference>
<dbReference type="Pfam" id="PF02801">
    <property type="entry name" value="Ketoacyl-synt_C"/>
    <property type="match status" value="1"/>
</dbReference>
<dbReference type="EMBL" id="CP041765">
    <property type="protein sequence ID" value="QDQ97938.1"/>
    <property type="molecule type" value="Genomic_DNA"/>
</dbReference>
<dbReference type="InterPro" id="IPR014030">
    <property type="entry name" value="Ketoacyl_synth_N"/>
</dbReference>
<evidence type="ECO:0000256" key="3">
    <source>
        <dbReference type="ARBA" id="ARBA00022516"/>
    </source>
</evidence>
<dbReference type="PANTHER" id="PTHR11712:SF336">
    <property type="entry name" value="3-OXOACYL-[ACYL-CARRIER-PROTEIN] SYNTHASE, MITOCHONDRIAL"/>
    <property type="match status" value="1"/>
</dbReference>
<reference evidence="9 10" key="1">
    <citation type="submission" date="2019-07" db="EMBL/GenBank/DDBJ databases">
        <title>Tomitella cavernea sp. nov., an actinomycete isolated from soil.</title>
        <authorList>
            <person name="Cheng J."/>
        </authorList>
    </citation>
    <scope>NUCLEOTIDE SEQUENCE [LARGE SCALE GENOMIC DNA]</scope>
    <source>
        <strain evidence="9 10">HY188</strain>
    </source>
</reference>
<comment type="pathway">
    <text evidence="1">Lipid metabolism; mycolic acid biosynthesis.</text>
</comment>
<organism evidence="9 10">
    <name type="scientific">Tomitella fengzijianii</name>
    <dbReference type="NCBI Taxonomy" id="2597660"/>
    <lineage>
        <taxon>Bacteria</taxon>
        <taxon>Bacillati</taxon>
        <taxon>Actinomycetota</taxon>
        <taxon>Actinomycetes</taxon>
        <taxon>Mycobacteriales</taxon>
        <taxon>Tomitella</taxon>
    </lineage>
</organism>
<evidence type="ECO:0000313" key="9">
    <source>
        <dbReference type="EMBL" id="QDQ97938.1"/>
    </source>
</evidence>
<dbReference type="InterPro" id="IPR000794">
    <property type="entry name" value="Beta-ketoacyl_synthase"/>
</dbReference>
<dbReference type="GO" id="GO:0005829">
    <property type="term" value="C:cytosol"/>
    <property type="evidence" value="ECO:0007669"/>
    <property type="project" value="TreeGrafter"/>
</dbReference>
<dbReference type="OrthoDB" id="9808669at2"/>
<dbReference type="Pfam" id="PF00109">
    <property type="entry name" value="ketoacyl-synt"/>
    <property type="match status" value="1"/>
</dbReference>
<keyword evidence="5" id="KW-0276">Fatty acid metabolism</keyword>